<accession>A0AAT9GV94</accession>
<evidence type="ECO:0000313" key="1">
    <source>
        <dbReference type="EMBL" id="BFH74810.1"/>
    </source>
</evidence>
<dbReference type="AlphaFoldDB" id="A0AAT9GV94"/>
<dbReference type="GeneID" id="92355704"/>
<proteinExistence type="predicted"/>
<gene>
    <name evidence="1" type="ORF">SJAV_27540</name>
</gene>
<name>A0AAT9GV94_9CREN</name>
<dbReference type="KEGG" id="sjv:SJAV_27540"/>
<organism evidence="1">
    <name type="scientific">Sulfurisphaera javensis</name>
    <dbReference type="NCBI Taxonomy" id="2049879"/>
    <lineage>
        <taxon>Archaea</taxon>
        <taxon>Thermoproteota</taxon>
        <taxon>Thermoprotei</taxon>
        <taxon>Sulfolobales</taxon>
        <taxon>Sulfolobaceae</taxon>
        <taxon>Sulfurisphaera</taxon>
    </lineage>
</organism>
<protein>
    <submittedName>
        <fullName evidence="1">Uncharacterized protein</fullName>
    </submittedName>
</protein>
<dbReference type="RefSeq" id="WP_369610280.1">
    <property type="nucleotide sequence ID" value="NZ_AP031322.1"/>
</dbReference>
<sequence length="238" mass="27618">MDLAKLSSLINRLSKTSLSVNEVDKSFLQFLISFKLVKIEDDKIVLDKNFFLHDFVILYTENKVTISDKNYTRSHSYILVSTKEGLTNFFFTYDLTPIKVFRFHKSTRGLLTDSIIEIEPKIIERKPNLIKFSFQLDPPTSIGEIIKTGYYVYSEIKRDEKIEFFYIPYPSFNVKIQIIDKDKVKNASVNKVILFLAKEPVLLPLRENYSLDIKGNVIDVNLSNVETGIIGIRWVKSD</sequence>
<dbReference type="EMBL" id="AP031322">
    <property type="protein sequence ID" value="BFH74810.1"/>
    <property type="molecule type" value="Genomic_DNA"/>
</dbReference>
<reference evidence="1" key="1">
    <citation type="submission" date="2024-03" db="EMBL/GenBank/DDBJ databases">
        <title>Complete genome sequence of Sulfurisphaera javensis strain KD-1.</title>
        <authorList>
            <person name="Sakai H."/>
            <person name="Nur N."/>
            <person name="Suwanto A."/>
            <person name="Kurosawa N."/>
        </authorList>
    </citation>
    <scope>NUCLEOTIDE SEQUENCE</scope>
    <source>
        <strain evidence="1">KD-1</strain>
    </source>
</reference>